<sequence length="89" mass="10083">MARYFFHFGDTPRGVDVRGQELPDHNTARIEAVRLLGEVLRDKAGEFWDEQSMKLIITDEAGLMLFVLDVSAIEAPAVTRLRKGPRLID</sequence>
<evidence type="ECO:0000313" key="3">
    <source>
        <dbReference type="Proteomes" id="UP000249725"/>
    </source>
</evidence>
<dbReference type="OrthoDB" id="7575967at2"/>
<dbReference type="InterPro" id="IPR054189">
    <property type="entry name" value="DUF6894"/>
</dbReference>
<comment type="caution">
    <text evidence="2">The sequence shown here is derived from an EMBL/GenBank/DDBJ whole genome shotgun (WGS) entry which is preliminary data.</text>
</comment>
<proteinExistence type="predicted"/>
<feature type="domain" description="DUF6894" evidence="1">
    <location>
        <begin position="3"/>
        <end position="70"/>
    </location>
</feature>
<evidence type="ECO:0000313" key="2">
    <source>
        <dbReference type="EMBL" id="RAK57006.1"/>
    </source>
</evidence>
<accession>A0A328ATJ3</accession>
<name>A0A328ATJ3_9CAUL</name>
<dbReference type="EMBL" id="QFYR01000001">
    <property type="protein sequence ID" value="RAK57006.1"/>
    <property type="molecule type" value="Genomic_DNA"/>
</dbReference>
<organism evidence="2 3">
    <name type="scientific">Phenylobacterium deserti</name>
    <dbReference type="NCBI Taxonomy" id="1914756"/>
    <lineage>
        <taxon>Bacteria</taxon>
        <taxon>Pseudomonadati</taxon>
        <taxon>Pseudomonadota</taxon>
        <taxon>Alphaproteobacteria</taxon>
        <taxon>Caulobacterales</taxon>
        <taxon>Caulobacteraceae</taxon>
        <taxon>Phenylobacterium</taxon>
    </lineage>
</organism>
<protein>
    <recommendedName>
        <fullName evidence="1">DUF6894 domain-containing protein</fullName>
    </recommendedName>
</protein>
<gene>
    <name evidence="2" type="ORF">DJ018_03320</name>
</gene>
<evidence type="ECO:0000259" key="1">
    <source>
        <dbReference type="Pfam" id="PF21834"/>
    </source>
</evidence>
<dbReference type="RefSeq" id="WP_111513458.1">
    <property type="nucleotide sequence ID" value="NZ_QFYR01000001.1"/>
</dbReference>
<keyword evidence="3" id="KW-1185">Reference proteome</keyword>
<dbReference type="AlphaFoldDB" id="A0A328ATJ3"/>
<dbReference type="Pfam" id="PF21834">
    <property type="entry name" value="DUF6894"/>
    <property type="match status" value="1"/>
</dbReference>
<reference evidence="3" key="1">
    <citation type="submission" date="2018-05" db="EMBL/GenBank/DDBJ databases">
        <authorList>
            <person name="Li X."/>
        </authorList>
    </citation>
    <scope>NUCLEOTIDE SEQUENCE [LARGE SCALE GENOMIC DNA]</scope>
    <source>
        <strain evidence="3">YIM 73061</strain>
    </source>
</reference>
<dbReference type="Proteomes" id="UP000249725">
    <property type="component" value="Unassembled WGS sequence"/>
</dbReference>